<sequence>MPITEIRQIMQAALSATPAVLTIELDPEVVARGARPPEPLSRDAAEVLGQAVAADLHRILGETVTEAGLIIAGGLYDLTELLQPGLPMTEALLEVYRGSLRGAPFTPHRLSLGCAGGRFPLPAVAPRRSPGAGPMLALPFALVAPGPTLDTVRQVVEERLLERGAPALATDQVVRQQFGLEPVNLAYASFHDLSALLKVQLEHAGFGSLWALLEGALYRPDEPVAIHTEEGNTFLGLHGRAWTPFLTLDEWARHMGSDDPAGYDDWLRRQRQYTAGLTAHGVEVTPTLPRPGVFSDNAEMAITVADQASLADTTQRREPRDGDPAFGNATAITLTEQRLPGVGPFAYTVLAQRDDGAIAYLGNDYPMAPEAVPAIQAHWRERAEALGAGFHVEQPATAVTGGEPPQLMPWLDYQGSA</sequence>
<evidence type="ECO:0000313" key="1">
    <source>
        <dbReference type="EMBL" id="QEA04989.1"/>
    </source>
</evidence>
<reference evidence="1" key="1">
    <citation type="submission" date="2019-06" db="EMBL/GenBank/DDBJ databases">
        <authorList>
            <person name="Murdoch R.W."/>
            <person name="Fathepure B."/>
        </authorList>
    </citation>
    <scope>NUCLEOTIDE SEQUENCE</scope>
</reference>
<name>A0A5B8R7C1_9ZZZZ</name>
<protein>
    <submittedName>
        <fullName evidence="1">Uncharacterized protein</fullName>
    </submittedName>
</protein>
<dbReference type="AlphaFoldDB" id="A0A5B8R7C1"/>
<accession>A0A5B8R7C1</accession>
<gene>
    <name evidence="1" type="ORF">KBTEX_01307</name>
</gene>
<organism evidence="1">
    <name type="scientific">uncultured organism</name>
    <dbReference type="NCBI Taxonomy" id="155900"/>
    <lineage>
        <taxon>unclassified sequences</taxon>
        <taxon>environmental samples</taxon>
    </lineage>
</organism>
<proteinExistence type="predicted"/>
<dbReference type="EMBL" id="MN079092">
    <property type="protein sequence ID" value="QEA04989.1"/>
    <property type="molecule type" value="Genomic_DNA"/>
</dbReference>